<dbReference type="RefSeq" id="WP_206575108.1">
    <property type="nucleotide sequence ID" value="NZ_JAFKCV010000012.1"/>
</dbReference>
<organism evidence="2 3">
    <name type="scientific">Bowmanella dokdonensis</name>
    <dbReference type="NCBI Taxonomy" id="751969"/>
    <lineage>
        <taxon>Bacteria</taxon>
        <taxon>Pseudomonadati</taxon>
        <taxon>Pseudomonadota</taxon>
        <taxon>Gammaproteobacteria</taxon>
        <taxon>Alteromonadales</taxon>
        <taxon>Alteromonadaceae</taxon>
        <taxon>Bowmanella</taxon>
    </lineage>
</organism>
<comment type="caution">
    <text evidence="2">The sequence shown here is derived from an EMBL/GenBank/DDBJ whole genome shotgun (WGS) entry which is preliminary data.</text>
</comment>
<proteinExistence type="predicted"/>
<evidence type="ECO:0000313" key="3">
    <source>
        <dbReference type="Proteomes" id="UP000664654"/>
    </source>
</evidence>
<feature type="signal peptide" evidence="1">
    <location>
        <begin position="1"/>
        <end position="19"/>
    </location>
</feature>
<protein>
    <submittedName>
        <fullName evidence="2">Polyhydroxybutyrate depolymerase</fullName>
    </submittedName>
</protein>
<dbReference type="PANTHER" id="PTHR42972:SF8">
    <property type="entry name" value="POLYHYDROXYBUTYRATE DEPOLYMERASE"/>
    <property type="match status" value="1"/>
</dbReference>
<dbReference type="PANTHER" id="PTHR42972">
    <property type="entry name" value="TOL-PAL SYSTEM PROTEIN TOLB"/>
    <property type="match status" value="1"/>
</dbReference>
<dbReference type="Gene3D" id="3.40.50.1820">
    <property type="entry name" value="alpha/beta hydrolase"/>
    <property type="match status" value="2"/>
</dbReference>
<dbReference type="SUPFAM" id="SSF53474">
    <property type="entry name" value="alpha/beta-Hydrolases"/>
    <property type="match status" value="1"/>
</dbReference>
<keyword evidence="1" id="KW-0732">Signal</keyword>
<dbReference type="InterPro" id="IPR029058">
    <property type="entry name" value="AB_hydrolase_fold"/>
</dbReference>
<evidence type="ECO:0000256" key="1">
    <source>
        <dbReference type="SAM" id="SignalP"/>
    </source>
</evidence>
<dbReference type="AlphaFoldDB" id="A0A939ISR2"/>
<gene>
    <name evidence="2" type="ORF">J0A66_17320</name>
</gene>
<feature type="chain" id="PRO_5036852796" evidence="1">
    <location>
        <begin position="20"/>
        <end position="327"/>
    </location>
</feature>
<reference evidence="2" key="1">
    <citation type="submission" date="2021-03" db="EMBL/GenBank/DDBJ databases">
        <title>novel species isolated from a fishpond in China.</title>
        <authorList>
            <person name="Lu H."/>
            <person name="Cai Z."/>
        </authorList>
    </citation>
    <scope>NUCLEOTIDE SEQUENCE</scope>
    <source>
        <strain evidence="2">JCM 30855</strain>
    </source>
</reference>
<sequence length="327" mass="35343">MKTISAVSCLMLASGLANAGVDRLNLDIEQITVSGLSSGGYMAGQFHIAHANWVSGAGLLAAGPYYCARNSILTALGQCVNKQDEEIPLPELETQLQDWRQQGLADPAGGLKGDSVWLLHGTGDMKVIGAVTDKLARQYESWLDDSALVYIDDQPFSHHFPTLNKGSDCSKSESPFIGNCGYDAAGQMMAHIAPYPSRPAENKGELLTLDQQKLGGEAASGLAEEAFLYAPAACLEGQSCKLHVSFHGCNQNVEAIGTDYAWLTGLNEWADTHNTVVLYPQTKQSSLMPLNPQGCWDWWGYTNELYATKQGPQIQAVSNMITRLAEK</sequence>
<dbReference type="EMBL" id="JAFKCV010000012">
    <property type="protein sequence ID" value="MBN7826997.1"/>
    <property type="molecule type" value="Genomic_DNA"/>
</dbReference>
<keyword evidence="3" id="KW-1185">Reference proteome</keyword>
<evidence type="ECO:0000313" key="2">
    <source>
        <dbReference type="EMBL" id="MBN7826997.1"/>
    </source>
</evidence>
<accession>A0A939ISR2</accession>
<name>A0A939ISR2_9ALTE</name>
<dbReference type="Proteomes" id="UP000664654">
    <property type="component" value="Unassembled WGS sequence"/>
</dbReference>